<evidence type="ECO:0000313" key="12">
    <source>
        <dbReference type="Proteomes" id="UP001249020"/>
    </source>
</evidence>
<dbReference type="InterPro" id="IPR000873">
    <property type="entry name" value="AMP-dep_synth/lig_dom"/>
</dbReference>
<dbReference type="EMBL" id="JAVRIE010000010">
    <property type="protein sequence ID" value="MDT0584336.1"/>
    <property type="molecule type" value="Genomic_DNA"/>
</dbReference>
<dbReference type="Pfam" id="PF00501">
    <property type="entry name" value="AMP-binding"/>
    <property type="match status" value="1"/>
</dbReference>
<dbReference type="FunFam" id="3.30.300.30:FF:000008">
    <property type="entry name" value="2,3-dihydroxybenzoate-AMP ligase"/>
    <property type="match status" value="1"/>
</dbReference>
<evidence type="ECO:0000256" key="2">
    <source>
        <dbReference type="ARBA" id="ARBA00005005"/>
    </source>
</evidence>
<keyword evidence="12" id="KW-1185">Reference proteome</keyword>
<dbReference type="AlphaFoldDB" id="A0AAW8R4X0"/>
<gene>
    <name evidence="11" type="ORF">RM544_17435</name>
</gene>
<dbReference type="SUPFAM" id="SSF56801">
    <property type="entry name" value="Acetyl-CoA synthetase-like"/>
    <property type="match status" value="1"/>
</dbReference>
<dbReference type="EC" id="6.2.1.3" evidence="6"/>
<evidence type="ECO:0000256" key="1">
    <source>
        <dbReference type="ARBA" id="ARBA00004170"/>
    </source>
</evidence>
<dbReference type="InterPro" id="IPR025110">
    <property type="entry name" value="AMP-bd_C"/>
</dbReference>
<evidence type="ECO:0000259" key="10">
    <source>
        <dbReference type="Pfam" id="PF13193"/>
    </source>
</evidence>
<dbReference type="InterPro" id="IPR045851">
    <property type="entry name" value="AMP-bd_C_sf"/>
</dbReference>
<dbReference type="Gene3D" id="3.30.300.30">
    <property type="match status" value="1"/>
</dbReference>
<dbReference type="InterPro" id="IPR020845">
    <property type="entry name" value="AMP-binding_CS"/>
</dbReference>
<comment type="caution">
    <text evidence="11">The sequence shown here is derived from an EMBL/GenBank/DDBJ whole genome shotgun (WGS) entry which is preliminary data.</text>
</comment>
<protein>
    <recommendedName>
        <fullName evidence="7">Long-chain-fatty-acid--CoA ligase</fullName>
        <ecNumber evidence="6">6.2.1.3</ecNumber>
    </recommendedName>
    <alternativeName>
        <fullName evidence="8">Long-chain acyl-CoA synthetase</fullName>
    </alternativeName>
</protein>
<evidence type="ECO:0000256" key="3">
    <source>
        <dbReference type="ARBA" id="ARBA00006432"/>
    </source>
</evidence>
<dbReference type="InterPro" id="IPR050237">
    <property type="entry name" value="ATP-dep_AMP-bd_enzyme"/>
</dbReference>
<evidence type="ECO:0000256" key="7">
    <source>
        <dbReference type="ARBA" id="ARBA00039545"/>
    </source>
</evidence>
<keyword evidence="4" id="KW-0436">Ligase</keyword>
<dbReference type="PANTHER" id="PTHR43767:SF8">
    <property type="entry name" value="LONG-CHAIN-FATTY-ACID--COA LIGASE"/>
    <property type="match status" value="1"/>
</dbReference>
<dbReference type="GO" id="GO:0016020">
    <property type="term" value="C:membrane"/>
    <property type="evidence" value="ECO:0007669"/>
    <property type="project" value="UniProtKB-SubCell"/>
</dbReference>
<dbReference type="GO" id="GO:0004467">
    <property type="term" value="F:long-chain fatty acid-CoA ligase activity"/>
    <property type="evidence" value="ECO:0007669"/>
    <property type="project" value="UniProtKB-EC"/>
</dbReference>
<reference evidence="11 12" key="1">
    <citation type="submission" date="2023-09" db="EMBL/GenBank/DDBJ databases">
        <authorList>
            <person name="Rey-Velasco X."/>
        </authorList>
    </citation>
    <scope>NUCLEOTIDE SEQUENCE [LARGE SCALE GENOMIC DNA]</scope>
    <source>
        <strain evidence="11 12">W409</strain>
    </source>
</reference>
<dbReference type="Pfam" id="PF13193">
    <property type="entry name" value="AMP-binding_C"/>
    <property type="match status" value="1"/>
</dbReference>
<evidence type="ECO:0000256" key="5">
    <source>
        <dbReference type="ARBA" id="ARBA00023136"/>
    </source>
</evidence>
<accession>A0AAW8R4X0</accession>
<sequence>MSQQLVIPSHIHSLADYIEETFKKYGDKPAYNALGQSVTFNEVDTLSAQFGAWLLEKGGLKAGDRIAIQLPNLIQNPIAIYGALRAGLVVVNTNPLYTPTEMAHQFSDSGAKALVILEDFLPKYEAIKDKTNIDTVVITSAPQMLTKAYCTADYPCFMSIFEQGAQLTLPKRPEMSLDDGCILQYTGGTTGVSKGAELTHRNVLANSIQTLERLGKGFSEGEEIIVCPLPLYHIYAFTVCMMTLFAKGAMCLLIPNPRDMDTFVQTIKPHQFTAFAGLNTLFMGLCAHPEFSSVDFSKLKLTMSGGTALTSAAAELWTKTTGCSVTEGYGLSETAPVLAFNEPGNEHIGSVGLPLSDTDIQMLDEHDQPVADGKEGQIAAKGPQVMKGYWQRPEETAKVMTSNGYFKTGDIGVRLPDGCIKIVDRLKDMIIVSGFNVYPNEIEDVLTKHSDILEAAVIGKSDDKTGERVCAFITTSKELSSEQVQEHCREFLTAYKIPKEITIIDELPKSTVGKILRRELR</sequence>
<proteinExistence type="inferred from homology"/>
<dbReference type="PROSITE" id="PS00455">
    <property type="entry name" value="AMP_BINDING"/>
    <property type="match status" value="1"/>
</dbReference>
<dbReference type="PANTHER" id="PTHR43767">
    <property type="entry name" value="LONG-CHAIN-FATTY-ACID--COA LIGASE"/>
    <property type="match status" value="1"/>
</dbReference>
<keyword evidence="5" id="KW-0472">Membrane</keyword>
<dbReference type="Proteomes" id="UP001249020">
    <property type="component" value="Unassembled WGS sequence"/>
</dbReference>
<dbReference type="RefSeq" id="WP_311363106.1">
    <property type="nucleotide sequence ID" value="NZ_JAVRIE010000010.1"/>
</dbReference>
<comment type="subcellular location">
    <subcellularLocation>
        <location evidence="1">Membrane</location>
        <topology evidence="1">Peripheral membrane protein</topology>
    </subcellularLocation>
</comment>
<organism evidence="11 12">
    <name type="scientific">Brumicola blandensis</name>
    <dbReference type="NCBI Taxonomy" id="3075611"/>
    <lineage>
        <taxon>Bacteria</taxon>
        <taxon>Pseudomonadati</taxon>
        <taxon>Pseudomonadota</taxon>
        <taxon>Gammaproteobacteria</taxon>
        <taxon>Alteromonadales</taxon>
        <taxon>Alteromonadaceae</taxon>
        <taxon>Brumicola</taxon>
    </lineage>
</organism>
<evidence type="ECO:0000259" key="9">
    <source>
        <dbReference type="Pfam" id="PF00501"/>
    </source>
</evidence>
<comment type="similarity">
    <text evidence="3">Belongs to the ATP-dependent AMP-binding enzyme family.</text>
</comment>
<dbReference type="InterPro" id="IPR042099">
    <property type="entry name" value="ANL_N_sf"/>
</dbReference>
<feature type="domain" description="AMP-dependent synthetase/ligase" evidence="9">
    <location>
        <begin position="19"/>
        <end position="390"/>
    </location>
</feature>
<name>A0AAW8R4X0_9ALTE</name>
<feature type="domain" description="AMP-binding enzyme C-terminal" evidence="10">
    <location>
        <begin position="441"/>
        <end position="514"/>
    </location>
</feature>
<evidence type="ECO:0000256" key="4">
    <source>
        <dbReference type="ARBA" id="ARBA00022598"/>
    </source>
</evidence>
<evidence type="ECO:0000256" key="6">
    <source>
        <dbReference type="ARBA" id="ARBA00026121"/>
    </source>
</evidence>
<dbReference type="Gene3D" id="3.40.50.12780">
    <property type="entry name" value="N-terminal domain of ligase-like"/>
    <property type="match status" value="1"/>
</dbReference>
<dbReference type="CDD" id="cd05936">
    <property type="entry name" value="FC-FACS_FadD_like"/>
    <property type="match status" value="1"/>
</dbReference>
<evidence type="ECO:0000313" key="11">
    <source>
        <dbReference type="EMBL" id="MDT0584336.1"/>
    </source>
</evidence>
<evidence type="ECO:0000256" key="8">
    <source>
        <dbReference type="ARBA" id="ARBA00042773"/>
    </source>
</evidence>
<comment type="pathway">
    <text evidence="2">Lipid metabolism; fatty acid beta-oxidation.</text>
</comment>